<evidence type="ECO:0000313" key="3">
    <source>
        <dbReference type="Proteomes" id="UP001381693"/>
    </source>
</evidence>
<keyword evidence="3" id="KW-1185">Reference proteome</keyword>
<gene>
    <name evidence="2" type="ORF">SK128_014557</name>
</gene>
<dbReference type="Proteomes" id="UP001381693">
    <property type="component" value="Unassembled WGS sequence"/>
</dbReference>
<sequence>MRPEQQIPSQNDPLRISLEFCFVTRELHEFSKPHERVRMNSGTPFLSDYYTPTELSKGVRPGSSVNSEHSARANESANLGSPLPTAMTTLEDSK</sequence>
<evidence type="ECO:0000256" key="1">
    <source>
        <dbReference type="SAM" id="MobiDB-lite"/>
    </source>
</evidence>
<accession>A0AAN9A4X6</accession>
<proteinExistence type="predicted"/>
<evidence type="ECO:0000313" key="2">
    <source>
        <dbReference type="EMBL" id="KAK7072520.1"/>
    </source>
</evidence>
<dbReference type="AlphaFoldDB" id="A0AAN9A4X6"/>
<reference evidence="2 3" key="1">
    <citation type="submission" date="2023-11" db="EMBL/GenBank/DDBJ databases">
        <title>Halocaridina rubra genome assembly.</title>
        <authorList>
            <person name="Smith C."/>
        </authorList>
    </citation>
    <scope>NUCLEOTIDE SEQUENCE [LARGE SCALE GENOMIC DNA]</scope>
    <source>
        <strain evidence="2">EP-1</strain>
        <tissue evidence="2">Whole</tissue>
    </source>
</reference>
<comment type="caution">
    <text evidence="2">The sequence shown here is derived from an EMBL/GenBank/DDBJ whole genome shotgun (WGS) entry which is preliminary data.</text>
</comment>
<feature type="region of interest" description="Disordered" evidence="1">
    <location>
        <begin position="56"/>
        <end position="94"/>
    </location>
</feature>
<organism evidence="2 3">
    <name type="scientific">Halocaridina rubra</name>
    <name type="common">Hawaiian red shrimp</name>
    <dbReference type="NCBI Taxonomy" id="373956"/>
    <lineage>
        <taxon>Eukaryota</taxon>
        <taxon>Metazoa</taxon>
        <taxon>Ecdysozoa</taxon>
        <taxon>Arthropoda</taxon>
        <taxon>Crustacea</taxon>
        <taxon>Multicrustacea</taxon>
        <taxon>Malacostraca</taxon>
        <taxon>Eumalacostraca</taxon>
        <taxon>Eucarida</taxon>
        <taxon>Decapoda</taxon>
        <taxon>Pleocyemata</taxon>
        <taxon>Caridea</taxon>
        <taxon>Atyoidea</taxon>
        <taxon>Atyidae</taxon>
        <taxon>Halocaridina</taxon>
    </lineage>
</organism>
<name>A0AAN9A4X6_HALRR</name>
<dbReference type="EMBL" id="JAXCGZ010013449">
    <property type="protein sequence ID" value="KAK7072520.1"/>
    <property type="molecule type" value="Genomic_DNA"/>
</dbReference>
<protein>
    <submittedName>
        <fullName evidence="2">Uncharacterized protein</fullName>
    </submittedName>
</protein>
<feature type="compositionally biased region" description="Polar residues" evidence="1">
    <location>
        <begin position="63"/>
        <end position="79"/>
    </location>
</feature>